<evidence type="ECO:0000313" key="3">
    <source>
        <dbReference type="Proteomes" id="UP000182114"/>
    </source>
</evidence>
<feature type="transmembrane region" description="Helical" evidence="1">
    <location>
        <begin position="84"/>
        <end position="104"/>
    </location>
</feature>
<accession>A0A1G7JCA0</accession>
<dbReference type="Proteomes" id="UP000182114">
    <property type="component" value="Unassembled WGS sequence"/>
</dbReference>
<name>A0A1G7JCA0_9FLAO</name>
<protein>
    <recommendedName>
        <fullName evidence="4">Yip1 domain-containing protein</fullName>
    </recommendedName>
</protein>
<proteinExistence type="predicted"/>
<gene>
    <name evidence="2" type="ORF">SAMN04487992_10913</name>
</gene>
<dbReference type="EMBL" id="FNBD01000009">
    <property type="protein sequence ID" value="SDF22516.1"/>
    <property type="molecule type" value="Genomic_DNA"/>
</dbReference>
<dbReference type="AlphaFoldDB" id="A0A1G7JCA0"/>
<dbReference type="RefSeq" id="WP_074538915.1">
    <property type="nucleotide sequence ID" value="NZ_FNBD01000009.1"/>
</dbReference>
<keyword evidence="3" id="KW-1185">Reference proteome</keyword>
<feature type="transmembrane region" description="Helical" evidence="1">
    <location>
        <begin position="57"/>
        <end position="77"/>
    </location>
</feature>
<reference evidence="3" key="1">
    <citation type="submission" date="2016-10" db="EMBL/GenBank/DDBJ databases">
        <authorList>
            <person name="Varghese N."/>
            <person name="Submissions S."/>
        </authorList>
    </citation>
    <scope>NUCLEOTIDE SEQUENCE [LARGE SCALE GENOMIC DNA]</scope>
    <source>
        <strain evidence="3">DSM 24729</strain>
    </source>
</reference>
<dbReference type="eggNOG" id="ENOG5032XNU">
    <property type="taxonomic scope" value="Bacteria"/>
</dbReference>
<evidence type="ECO:0000256" key="1">
    <source>
        <dbReference type="SAM" id="Phobius"/>
    </source>
</evidence>
<keyword evidence="1" id="KW-1133">Transmembrane helix</keyword>
<sequence>MKTVLFNPFKKYQENYLFILGLAATLLGSYLGYFFNVRYDGVLDVHFANNTTSWQPALDNLSNIAVLTILLLALGMYMNRKTRFIDILNITLISRIPFYLIPFFNVGGTMERINSEFLNTLLSEQIPDFSTLPLNSVLTLGIFALISLLFIIWSISLLFNGFKIATNAKSTVHIILFFTSIIIAEILSKLLITNLINS</sequence>
<keyword evidence="1" id="KW-0812">Transmembrane</keyword>
<feature type="transmembrane region" description="Helical" evidence="1">
    <location>
        <begin position="137"/>
        <end position="159"/>
    </location>
</feature>
<evidence type="ECO:0008006" key="4">
    <source>
        <dbReference type="Google" id="ProtNLM"/>
    </source>
</evidence>
<organism evidence="2 3">
    <name type="scientific">Cellulophaga baltica</name>
    <dbReference type="NCBI Taxonomy" id="76594"/>
    <lineage>
        <taxon>Bacteria</taxon>
        <taxon>Pseudomonadati</taxon>
        <taxon>Bacteroidota</taxon>
        <taxon>Flavobacteriia</taxon>
        <taxon>Flavobacteriales</taxon>
        <taxon>Flavobacteriaceae</taxon>
        <taxon>Cellulophaga</taxon>
    </lineage>
</organism>
<feature type="transmembrane region" description="Helical" evidence="1">
    <location>
        <begin position="171"/>
        <end position="192"/>
    </location>
</feature>
<keyword evidence="1" id="KW-0472">Membrane</keyword>
<evidence type="ECO:0000313" key="2">
    <source>
        <dbReference type="EMBL" id="SDF22516.1"/>
    </source>
</evidence>
<feature type="transmembrane region" description="Helical" evidence="1">
    <location>
        <begin position="16"/>
        <end position="37"/>
    </location>
</feature>